<dbReference type="AlphaFoldDB" id="A0A840F3X1"/>
<dbReference type="RefSeq" id="WP_183371121.1">
    <property type="nucleotide sequence ID" value="NZ_BAABHL010000003.1"/>
</dbReference>
<evidence type="ECO:0000313" key="2">
    <source>
        <dbReference type="Proteomes" id="UP000551501"/>
    </source>
</evidence>
<proteinExistence type="predicted"/>
<reference evidence="1 2" key="1">
    <citation type="submission" date="2020-08" db="EMBL/GenBank/DDBJ databases">
        <title>Sequencing the genomes of 1000 actinobacteria strains.</title>
        <authorList>
            <person name="Klenk H.-P."/>
        </authorList>
    </citation>
    <scope>NUCLEOTIDE SEQUENCE [LARGE SCALE GENOMIC DNA]</scope>
    <source>
        <strain evidence="1 2">DSM 45298</strain>
    </source>
</reference>
<gene>
    <name evidence="1" type="ORF">BKA16_002701</name>
</gene>
<evidence type="ECO:0008006" key="3">
    <source>
        <dbReference type="Google" id="ProtNLM"/>
    </source>
</evidence>
<accession>A0A840F3X1</accession>
<protein>
    <recommendedName>
        <fullName evidence="3">DUF3046 domain-containing protein</fullName>
    </recommendedName>
</protein>
<name>A0A840F3X1_9ACTN</name>
<sequence length="64" mass="7413">MRLTEFAELTDLEFGRRRADAMLNDHVLVELGGRTGAQAIEDGVDPREVWRALCREFDVPPERW</sequence>
<comment type="caution">
    <text evidence="1">The sequence shown here is derived from an EMBL/GenBank/DDBJ whole genome shotgun (WGS) entry which is preliminary data.</text>
</comment>
<dbReference type="EMBL" id="JACIFP010000001">
    <property type="protein sequence ID" value="MBB4136149.1"/>
    <property type="molecule type" value="Genomic_DNA"/>
</dbReference>
<organism evidence="1 2">
    <name type="scientific">Gordonia humi</name>
    <dbReference type="NCBI Taxonomy" id="686429"/>
    <lineage>
        <taxon>Bacteria</taxon>
        <taxon>Bacillati</taxon>
        <taxon>Actinomycetota</taxon>
        <taxon>Actinomycetes</taxon>
        <taxon>Mycobacteriales</taxon>
        <taxon>Gordoniaceae</taxon>
        <taxon>Gordonia</taxon>
    </lineage>
</organism>
<dbReference type="Proteomes" id="UP000551501">
    <property type="component" value="Unassembled WGS sequence"/>
</dbReference>
<dbReference type="Pfam" id="PF11248">
    <property type="entry name" value="DUF3046"/>
    <property type="match status" value="1"/>
</dbReference>
<dbReference type="InterPro" id="IPR021408">
    <property type="entry name" value="DUF3046"/>
</dbReference>
<evidence type="ECO:0000313" key="1">
    <source>
        <dbReference type="EMBL" id="MBB4136149.1"/>
    </source>
</evidence>
<keyword evidence="2" id="KW-1185">Reference proteome</keyword>